<feature type="site" description="Transition state stabilizer" evidence="9">
    <location>
        <position position="181"/>
    </location>
</feature>
<dbReference type="EMBL" id="JBHSTI010000008">
    <property type="protein sequence ID" value="MFC6237024.1"/>
    <property type="molecule type" value="Genomic_DNA"/>
</dbReference>
<feature type="site" description="Transition state stabilizer" evidence="9">
    <location>
        <position position="242"/>
    </location>
</feature>
<gene>
    <name evidence="9" type="primary">ackA</name>
    <name evidence="11" type="ORF">ACFQGU_03990</name>
</gene>
<feature type="binding site" evidence="9">
    <location>
        <begin position="284"/>
        <end position="286"/>
    </location>
    <ligand>
        <name>ATP</name>
        <dbReference type="ChEBI" id="CHEBI:30616"/>
    </ligand>
</feature>
<dbReference type="PANTHER" id="PTHR21060">
    <property type="entry name" value="ACETATE KINASE"/>
    <property type="match status" value="1"/>
</dbReference>
<reference evidence="12" key="1">
    <citation type="journal article" date="2019" name="Int. J. Syst. Evol. Microbiol.">
        <title>The Global Catalogue of Microorganisms (GCM) 10K type strain sequencing project: providing services to taxonomists for standard genome sequencing and annotation.</title>
        <authorList>
            <consortium name="The Broad Institute Genomics Platform"/>
            <consortium name="The Broad Institute Genome Sequencing Center for Infectious Disease"/>
            <person name="Wu L."/>
            <person name="Ma J."/>
        </authorList>
    </citation>
    <scope>NUCLEOTIDE SEQUENCE [LARGE SCALE GENOMIC DNA]</scope>
    <source>
        <strain evidence="12">CGMCC 4.7317</strain>
    </source>
</reference>
<evidence type="ECO:0000256" key="4">
    <source>
        <dbReference type="ARBA" id="ARBA00022723"/>
    </source>
</evidence>
<feature type="binding site" evidence="9">
    <location>
        <position position="15"/>
    </location>
    <ligand>
        <name>Mg(2+)</name>
        <dbReference type="ChEBI" id="CHEBI:18420"/>
    </ligand>
</feature>
<evidence type="ECO:0000256" key="1">
    <source>
        <dbReference type="ARBA" id="ARBA00008748"/>
    </source>
</evidence>
<dbReference type="PIRSF" id="PIRSF000722">
    <property type="entry name" value="Acetate_prop_kin"/>
    <property type="match status" value="1"/>
</dbReference>
<feature type="active site" description="Proton donor/acceptor" evidence="9">
    <location>
        <position position="149"/>
    </location>
</feature>
<proteinExistence type="inferred from homology"/>
<dbReference type="PROSITE" id="PS01075">
    <property type="entry name" value="ACETATE_KINASE_1"/>
    <property type="match status" value="1"/>
</dbReference>
<comment type="similarity">
    <text evidence="1 9 10">Belongs to the acetokinase family.</text>
</comment>
<feature type="binding site" evidence="9">
    <location>
        <begin position="209"/>
        <end position="213"/>
    </location>
    <ligand>
        <name>ATP</name>
        <dbReference type="ChEBI" id="CHEBI:30616"/>
    </ligand>
</feature>
<dbReference type="InterPro" id="IPR023865">
    <property type="entry name" value="Aliphatic_acid_kinase_CS"/>
</dbReference>
<dbReference type="NCBIfam" id="TIGR00016">
    <property type="entry name" value="ackA"/>
    <property type="match status" value="1"/>
</dbReference>
<dbReference type="InterPro" id="IPR000890">
    <property type="entry name" value="Aliphatic_acid_kin_short-chain"/>
</dbReference>
<dbReference type="PANTHER" id="PTHR21060:SF21">
    <property type="entry name" value="ACETATE KINASE"/>
    <property type="match status" value="1"/>
</dbReference>
<dbReference type="RefSeq" id="WP_386764070.1">
    <property type="nucleotide sequence ID" value="NZ_JBHSTI010000008.1"/>
</dbReference>
<evidence type="ECO:0000313" key="11">
    <source>
        <dbReference type="EMBL" id="MFC6237024.1"/>
    </source>
</evidence>
<comment type="subunit">
    <text evidence="9">Homodimer.</text>
</comment>
<keyword evidence="3 9" id="KW-0808">Transferase</keyword>
<keyword evidence="5 9" id="KW-0547">Nucleotide-binding</keyword>
<accession>A0ABW1SY76</accession>
<dbReference type="HAMAP" id="MF_00020">
    <property type="entry name" value="Acetate_kinase"/>
    <property type="match status" value="1"/>
</dbReference>
<evidence type="ECO:0000256" key="8">
    <source>
        <dbReference type="ARBA" id="ARBA00022842"/>
    </source>
</evidence>
<keyword evidence="6 9" id="KW-0418">Kinase</keyword>
<evidence type="ECO:0000256" key="9">
    <source>
        <dbReference type="HAMAP-Rule" id="MF_00020"/>
    </source>
</evidence>
<evidence type="ECO:0000256" key="10">
    <source>
        <dbReference type="RuleBase" id="RU003835"/>
    </source>
</evidence>
<organism evidence="11 12">
    <name type="scientific">Longivirga aurantiaca</name>
    <dbReference type="NCBI Taxonomy" id="1837743"/>
    <lineage>
        <taxon>Bacteria</taxon>
        <taxon>Bacillati</taxon>
        <taxon>Actinomycetota</taxon>
        <taxon>Actinomycetes</taxon>
        <taxon>Sporichthyales</taxon>
        <taxon>Sporichthyaceae</taxon>
        <taxon>Longivirga</taxon>
    </lineage>
</organism>
<evidence type="ECO:0000313" key="12">
    <source>
        <dbReference type="Proteomes" id="UP001596138"/>
    </source>
</evidence>
<evidence type="ECO:0000256" key="5">
    <source>
        <dbReference type="ARBA" id="ARBA00022741"/>
    </source>
</evidence>
<feature type="binding site" evidence="9">
    <location>
        <position position="92"/>
    </location>
    <ligand>
        <name>substrate</name>
    </ligand>
</feature>
<comment type="catalytic activity">
    <reaction evidence="9">
        <text>acetate + ATP = acetyl phosphate + ADP</text>
        <dbReference type="Rhea" id="RHEA:11352"/>
        <dbReference type="ChEBI" id="CHEBI:22191"/>
        <dbReference type="ChEBI" id="CHEBI:30089"/>
        <dbReference type="ChEBI" id="CHEBI:30616"/>
        <dbReference type="ChEBI" id="CHEBI:456216"/>
        <dbReference type="EC" id="2.7.2.1"/>
    </reaction>
</comment>
<dbReference type="CDD" id="cd24010">
    <property type="entry name" value="ASKHA_NBD_AcK_PK"/>
    <property type="match status" value="1"/>
</dbReference>
<dbReference type="SUPFAM" id="SSF53067">
    <property type="entry name" value="Actin-like ATPase domain"/>
    <property type="match status" value="2"/>
</dbReference>
<dbReference type="GO" id="GO:0016301">
    <property type="term" value="F:kinase activity"/>
    <property type="evidence" value="ECO:0007669"/>
    <property type="project" value="UniProtKB-KW"/>
</dbReference>
<dbReference type="PROSITE" id="PS01076">
    <property type="entry name" value="ACETATE_KINASE_2"/>
    <property type="match status" value="1"/>
</dbReference>
<evidence type="ECO:0000256" key="6">
    <source>
        <dbReference type="ARBA" id="ARBA00022777"/>
    </source>
</evidence>
<dbReference type="InterPro" id="IPR043129">
    <property type="entry name" value="ATPase_NBD"/>
</dbReference>
<keyword evidence="12" id="KW-1185">Reference proteome</keyword>
<feature type="binding site" evidence="9">
    <location>
        <position position="22"/>
    </location>
    <ligand>
        <name>ATP</name>
        <dbReference type="ChEBI" id="CHEBI:30616"/>
    </ligand>
</feature>
<sequence length="398" mass="40831">MTALSDAGGHVLVVNAGSSSVKLAVLDPVSGRRALTGLAERVGTQDASVRIDRDGERSTSTPDDVSHAGVIEALLALMTGDERSSITAVGHRVVHGGPTYSSSVVVDDVVRADLEALTPLAPLHLPGNLAGIDATTAALPDLPQVAVFDTAFHRTMPAYAAQYAVPRSWRDDLDVRRYGFHGTSHRYVSGAAAELLGRPPGELGLVTLHLGNGCSAAAVRGGRSVDTTMGFTPLEGLVMGSRSGDIDPGVIPYVAERLGVDAAEVVRRLNTESGLLGVSGTSNDMRTLLEAAAAGDEDAALAVELFCYRAAKHVAALSVALGRLDAVVFTGGIGENSAPVRAAVLARLSVLGVHLDAEANHANGATTGGRISTPGGPVALVVPTDEELLIARDTADLA</sequence>
<dbReference type="Gene3D" id="3.30.420.40">
    <property type="match status" value="2"/>
</dbReference>
<dbReference type="InterPro" id="IPR004372">
    <property type="entry name" value="Ac/propionate_kinase"/>
</dbReference>
<evidence type="ECO:0000256" key="3">
    <source>
        <dbReference type="ARBA" id="ARBA00022679"/>
    </source>
</evidence>
<feature type="binding site" evidence="9">
    <location>
        <begin position="332"/>
        <end position="336"/>
    </location>
    <ligand>
        <name>ATP</name>
        <dbReference type="ChEBI" id="CHEBI:30616"/>
    </ligand>
</feature>
<comment type="function">
    <text evidence="9">Catalyzes the formation of acetyl phosphate from acetate and ATP. Can also catalyze the reverse reaction.</text>
</comment>
<comment type="pathway">
    <text evidence="9">Metabolic intermediate biosynthesis; acetyl-CoA biosynthesis; acetyl-CoA from acetate: step 1/2.</text>
</comment>
<dbReference type="EC" id="2.7.2.1" evidence="9"/>
<keyword evidence="4 9" id="KW-0479">Metal-binding</keyword>
<keyword evidence="8 9" id="KW-0460">Magnesium</keyword>
<keyword evidence="7 9" id="KW-0067">ATP-binding</keyword>
<evidence type="ECO:0000256" key="2">
    <source>
        <dbReference type="ARBA" id="ARBA00022490"/>
    </source>
</evidence>
<feature type="binding site" evidence="9">
    <location>
        <position position="386"/>
    </location>
    <ligand>
        <name>Mg(2+)</name>
        <dbReference type="ChEBI" id="CHEBI:18420"/>
    </ligand>
</feature>
<keyword evidence="2 9" id="KW-0963">Cytoplasm</keyword>
<name>A0ABW1SY76_9ACTN</name>
<comment type="subcellular location">
    <subcellularLocation>
        <location evidence="9">Cytoplasm</location>
    </subcellularLocation>
</comment>
<dbReference type="Pfam" id="PF00871">
    <property type="entry name" value="Acetate_kinase"/>
    <property type="match status" value="1"/>
</dbReference>
<comment type="caution">
    <text evidence="11">The sequence shown here is derived from an EMBL/GenBank/DDBJ whole genome shotgun (WGS) entry which is preliminary data.</text>
</comment>
<comment type="cofactor">
    <cofactor evidence="9">
        <name>Mg(2+)</name>
        <dbReference type="ChEBI" id="CHEBI:18420"/>
    </cofactor>
    <cofactor evidence="9">
        <name>Mn(2+)</name>
        <dbReference type="ChEBI" id="CHEBI:29035"/>
    </cofactor>
    <text evidence="9">Mg(2+). Can also accept Mn(2+).</text>
</comment>
<dbReference type="PRINTS" id="PR00471">
    <property type="entry name" value="ACETATEKNASE"/>
</dbReference>
<evidence type="ECO:0000256" key="7">
    <source>
        <dbReference type="ARBA" id="ARBA00022840"/>
    </source>
</evidence>
<dbReference type="Proteomes" id="UP001596138">
    <property type="component" value="Unassembled WGS sequence"/>
</dbReference>
<protein>
    <recommendedName>
        <fullName evidence="9">Acetate kinase</fullName>
        <ecNumber evidence="9">2.7.2.1</ecNumber>
    </recommendedName>
    <alternativeName>
        <fullName evidence="9">Acetokinase</fullName>
    </alternativeName>
</protein>